<dbReference type="Proteomes" id="UP001261871">
    <property type="component" value="Unassembled WGS sequence"/>
</dbReference>
<dbReference type="RefSeq" id="WP_310004718.1">
    <property type="nucleotide sequence ID" value="NZ_JAVDTX010000002.1"/>
</dbReference>
<comment type="caution">
    <text evidence="1">The sequence shown here is derived from an EMBL/GenBank/DDBJ whole genome shotgun (WGS) entry which is preliminary data.</text>
</comment>
<keyword evidence="2" id="KW-1185">Reference proteome</keyword>
<dbReference type="Pfam" id="PF12732">
    <property type="entry name" value="YtxH"/>
    <property type="match status" value="1"/>
</dbReference>
<evidence type="ECO:0000313" key="1">
    <source>
        <dbReference type="EMBL" id="MDR6844393.1"/>
    </source>
</evidence>
<proteinExistence type="predicted"/>
<protein>
    <submittedName>
        <fullName evidence="1">Gas vesicle protein</fullName>
    </submittedName>
</protein>
<reference evidence="1 2" key="1">
    <citation type="submission" date="2023-07" db="EMBL/GenBank/DDBJ databases">
        <title>Sorghum-associated microbial communities from plants grown in Nebraska, USA.</title>
        <authorList>
            <person name="Schachtman D."/>
        </authorList>
    </citation>
    <scope>NUCLEOTIDE SEQUENCE [LARGE SCALE GENOMIC DNA]</scope>
    <source>
        <strain evidence="1 2">BE124</strain>
    </source>
</reference>
<evidence type="ECO:0000313" key="2">
    <source>
        <dbReference type="Proteomes" id="UP001261871"/>
    </source>
</evidence>
<dbReference type="InterPro" id="IPR024623">
    <property type="entry name" value="YtxH"/>
</dbReference>
<name>A0ABU1S054_9FLAO</name>
<dbReference type="EMBL" id="JAVDTX010000002">
    <property type="protein sequence ID" value="MDR6844393.1"/>
    <property type="molecule type" value="Genomic_DNA"/>
</dbReference>
<accession>A0ABU1S054</accession>
<gene>
    <name evidence="1" type="ORF">J2W95_001084</name>
</gene>
<sequence length="91" mass="9717">MKANHIALGLLGGIAAGAVVGILFAPAKGADTRKKIQQKGSDYADDLKDKFENLSGVLKSNYDKIVHNGKDLVAESKSKIDNIKNINPEIL</sequence>
<organism evidence="1 2">
    <name type="scientific">Flavobacterium granuli</name>
    <dbReference type="NCBI Taxonomy" id="280093"/>
    <lineage>
        <taxon>Bacteria</taxon>
        <taxon>Pseudomonadati</taxon>
        <taxon>Bacteroidota</taxon>
        <taxon>Flavobacteriia</taxon>
        <taxon>Flavobacteriales</taxon>
        <taxon>Flavobacteriaceae</taxon>
        <taxon>Flavobacterium</taxon>
    </lineage>
</organism>